<dbReference type="FunFam" id="3.40.1160.10:FF:000032">
    <property type="entry name" value="Delta-1-pyrroline-5-carboxylate synthase"/>
    <property type="match status" value="1"/>
</dbReference>
<evidence type="ECO:0000256" key="12">
    <source>
        <dbReference type="ARBA" id="ARBA00023002"/>
    </source>
</evidence>
<dbReference type="InterPro" id="IPR016161">
    <property type="entry name" value="Ald_DH/histidinol_DH"/>
</dbReference>
<dbReference type="EC" id="1.2.1.41" evidence="16"/>
<keyword evidence="9 16" id="KW-0418">Kinase</keyword>
<organism evidence="19 20">
    <name type="scientific">Patella caerulea</name>
    <name type="common">Rayed Mediterranean limpet</name>
    <dbReference type="NCBI Taxonomy" id="87958"/>
    <lineage>
        <taxon>Eukaryota</taxon>
        <taxon>Metazoa</taxon>
        <taxon>Spiralia</taxon>
        <taxon>Lophotrochozoa</taxon>
        <taxon>Mollusca</taxon>
        <taxon>Gastropoda</taxon>
        <taxon>Patellogastropoda</taxon>
        <taxon>Patelloidea</taxon>
        <taxon>Patellidae</taxon>
        <taxon>Patella</taxon>
    </lineage>
</organism>
<evidence type="ECO:0000256" key="2">
    <source>
        <dbReference type="ARBA" id="ARBA00005185"/>
    </source>
</evidence>
<dbReference type="InterPro" id="IPR016163">
    <property type="entry name" value="Ald_DH_C"/>
</dbReference>
<dbReference type="Gene3D" id="3.40.1160.10">
    <property type="entry name" value="Acetylglutamate kinase-like"/>
    <property type="match status" value="1"/>
</dbReference>
<dbReference type="GO" id="GO:0055129">
    <property type="term" value="P:L-proline biosynthetic process"/>
    <property type="evidence" value="ECO:0007669"/>
    <property type="project" value="UniProtKB-UniRule"/>
</dbReference>
<comment type="similarity">
    <text evidence="4 16">In the N-terminal section; belongs to the glutamate 5-kinase family.</text>
</comment>
<dbReference type="EMBL" id="JAZGQO010000009">
    <property type="protein sequence ID" value="KAK6177928.1"/>
    <property type="molecule type" value="Genomic_DNA"/>
</dbReference>
<evidence type="ECO:0000256" key="11">
    <source>
        <dbReference type="ARBA" id="ARBA00022857"/>
    </source>
</evidence>
<evidence type="ECO:0000256" key="8">
    <source>
        <dbReference type="ARBA" id="ARBA00022741"/>
    </source>
</evidence>
<dbReference type="CDD" id="cd04256">
    <property type="entry name" value="AAK_P5CS_ProBA"/>
    <property type="match status" value="1"/>
</dbReference>
<dbReference type="SUPFAM" id="SSF53633">
    <property type="entry name" value="Carbamate kinase-like"/>
    <property type="match status" value="1"/>
</dbReference>
<keyword evidence="10 16" id="KW-0067">ATP-binding</keyword>
<evidence type="ECO:0000313" key="19">
    <source>
        <dbReference type="EMBL" id="KAK6177928.1"/>
    </source>
</evidence>
<protein>
    <recommendedName>
        <fullName evidence="16">Delta-1-pyrroline-5-carboxylate synthase</fullName>
    </recommendedName>
    <domain>
        <recommendedName>
            <fullName evidence="16">Glutamate 5-kinase</fullName>
            <shortName evidence="16">GK</shortName>
            <ecNumber evidence="16">2.7.2.11</ecNumber>
        </recommendedName>
        <alternativeName>
            <fullName evidence="16">Gamma-glutamyl kinase</fullName>
        </alternativeName>
    </domain>
    <domain>
        <recommendedName>
            <fullName evidence="16">Gamma-glutamyl phosphate reductase</fullName>
            <shortName evidence="16">GPR</shortName>
            <ecNumber evidence="16">1.2.1.41</ecNumber>
        </recommendedName>
        <alternativeName>
            <fullName evidence="16">Glutamate-5-semialdehyde dehydrogenase</fullName>
        </alternativeName>
        <alternativeName>
            <fullName evidence="16">Glutamyl-gamma-semialdehyde dehydrogenase</fullName>
        </alternativeName>
    </domain>
</protein>
<evidence type="ECO:0000256" key="10">
    <source>
        <dbReference type="ARBA" id="ARBA00022840"/>
    </source>
</evidence>
<evidence type="ECO:0000256" key="4">
    <source>
        <dbReference type="ARBA" id="ARBA00009302"/>
    </source>
</evidence>
<dbReference type="Gene3D" id="3.40.605.10">
    <property type="entry name" value="Aldehyde Dehydrogenase, Chain A, domain 1"/>
    <property type="match status" value="1"/>
</dbReference>
<comment type="catalytic activity">
    <reaction evidence="15 16">
        <text>L-glutamate + ATP = L-glutamyl 5-phosphate + ADP</text>
        <dbReference type="Rhea" id="RHEA:14877"/>
        <dbReference type="ChEBI" id="CHEBI:29985"/>
        <dbReference type="ChEBI" id="CHEBI:30616"/>
        <dbReference type="ChEBI" id="CHEBI:58274"/>
        <dbReference type="ChEBI" id="CHEBI:456216"/>
        <dbReference type="EC" id="2.7.2.11"/>
    </reaction>
</comment>
<dbReference type="InterPro" id="IPR015590">
    <property type="entry name" value="Aldehyde_DH_dom"/>
</dbReference>
<dbReference type="GO" id="GO:0004350">
    <property type="term" value="F:glutamate-5-semialdehyde dehydrogenase activity"/>
    <property type="evidence" value="ECO:0007669"/>
    <property type="project" value="UniProtKB-UniRule"/>
</dbReference>
<accession>A0AAN8PMA6</accession>
<dbReference type="Proteomes" id="UP001347796">
    <property type="component" value="Unassembled WGS sequence"/>
</dbReference>
<evidence type="ECO:0000256" key="6">
    <source>
        <dbReference type="ARBA" id="ARBA00022650"/>
    </source>
</evidence>
<keyword evidence="8 16" id="KW-0547">Nucleotide-binding</keyword>
<dbReference type="InterPro" id="IPR019797">
    <property type="entry name" value="Glutamate_5-kinase_CS"/>
</dbReference>
<dbReference type="InterPro" id="IPR041744">
    <property type="entry name" value="G5K_ProBA"/>
</dbReference>
<dbReference type="EC" id="2.7.2.11" evidence="16"/>
<dbReference type="GO" id="GO:0005739">
    <property type="term" value="C:mitochondrion"/>
    <property type="evidence" value="ECO:0007669"/>
    <property type="project" value="UniProtKB-UniRule"/>
</dbReference>
<dbReference type="GO" id="GO:0005524">
    <property type="term" value="F:ATP binding"/>
    <property type="evidence" value="ECO:0007669"/>
    <property type="project" value="UniProtKB-UniRule"/>
</dbReference>
<evidence type="ECO:0000256" key="14">
    <source>
        <dbReference type="ARBA" id="ARBA00049024"/>
    </source>
</evidence>
<feature type="domain" description="Aspartate/glutamate/uridylate kinase" evidence="18">
    <location>
        <begin position="61"/>
        <end position="329"/>
    </location>
</feature>
<comment type="pathway">
    <text evidence="1 16">Amino-acid biosynthesis; L-proline biosynthesis; L-glutamate 5-semialdehyde from L-glutamate: step 2/2.</text>
</comment>
<evidence type="ECO:0000256" key="7">
    <source>
        <dbReference type="ARBA" id="ARBA00022679"/>
    </source>
</evidence>
<gene>
    <name evidence="19" type="ORF">SNE40_012791</name>
</gene>
<keyword evidence="7 16" id="KW-0808">Transferase</keyword>
<dbReference type="InterPro" id="IPR036393">
    <property type="entry name" value="AceGlu_kinase-like_sf"/>
</dbReference>
<name>A0AAN8PMA6_PATCE</name>
<comment type="pathway">
    <text evidence="2 16">Amino-acid biosynthesis; L-proline biosynthesis; L-glutamate 5-semialdehyde from L-glutamate: step 1/2.</text>
</comment>
<evidence type="ECO:0000256" key="16">
    <source>
        <dbReference type="PIRNR" id="PIRNR036429"/>
    </source>
</evidence>
<keyword evidence="20" id="KW-1185">Reference proteome</keyword>
<evidence type="ECO:0000256" key="5">
    <source>
        <dbReference type="ARBA" id="ARBA00022605"/>
    </source>
</evidence>
<dbReference type="InterPro" id="IPR000965">
    <property type="entry name" value="GPR_dom"/>
</dbReference>
<dbReference type="HAMAP" id="MF_00456">
    <property type="entry name" value="ProB"/>
    <property type="match status" value="1"/>
</dbReference>
<dbReference type="GO" id="GO:0004349">
    <property type="term" value="F:glutamate 5-kinase activity"/>
    <property type="evidence" value="ECO:0007669"/>
    <property type="project" value="UniProtKB-UniRule"/>
</dbReference>
<dbReference type="InterPro" id="IPR016162">
    <property type="entry name" value="Ald_DH_N"/>
</dbReference>
<dbReference type="PANTHER" id="PTHR11063">
    <property type="entry name" value="GLUTAMATE SEMIALDEHYDE DEHYDROGENASE"/>
    <property type="match status" value="1"/>
</dbReference>
<dbReference type="HAMAP" id="MF_00412">
    <property type="entry name" value="ProA"/>
    <property type="match status" value="1"/>
</dbReference>
<evidence type="ECO:0000256" key="9">
    <source>
        <dbReference type="ARBA" id="ARBA00022777"/>
    </source>
</evidence>
<sequence>MFHAVRTSQKLTAYRNSSVLCYNIPSLNQTKSNIQTNKNNLYTSSVSNQHALHRNDLITANRVVVKLGSAVITREDECGIALGRLASIVEQVSQLQNQGKDMLMVTSGAVAFGKQKLRQEIIMSMSMRQTISQRETRGHPILEPRACAAAGQSGLMSLYEAMFLQYGIRTAQVLLTKPDFYNEFTRKNLHSTLNELLKLNIIPILNANDAVAPPPETDKDLAGLETYKIHADEKYKKGVISVKDNDSLAARLAVEVGADLLIIMSDVNGLYNVPPGQPGSRLLHTYCPDSDVDQIVFGEKSRVGLGGMESKVGAATWALKHGVSCVICNGCEDNAIVNISQGKKVGTFFTSQPSTGTPVEVQALQAREGGRLLQALSGKERAAIVHRLADLLIERKIDILTANQQDVSSAYAAGLTGPMVARLFLNEKKLQTLADGLRQIADDALSAVGRVIKRTQISKGMELRQITVPIGVLMVIFESRPDALPQVAALAICSGNGLLLKGGKEASVTNKLLHGLVEEALEMFVPKETISLVSRREDIQDLLHMSDDIDLVIPRGSSELVKTIQEASKGIPVLGHSEGVCHVYVDERVNPEMALRIVKDSKCDYPAACNAMETLLLHKSHIYTPLFDSICDTLKQANVTIHLGPRIAAAIKFGPPEETNMKKEYGALECAVEIVNGVDDAINHINQYGSSHTDTIVTENDDHAERFLQMVDSACVFHNSSTRFADGYRFGLGAEVGISTSRIHARGPVGMEGLLTTKWILHGSGETVADFAEGKQKYIHEKLSIATVTHNGNSAVSSN</sequence>
<evidence type="ECO:0000256" key="3">
    <source>
        <dbReference type="ARBA" id="ARBA00006300"/>
    </source>
</evidence>
<dbReference type="InterPro" id="IPR005715">
    <property type="entry name" value="Glu_5kinase/COase_Synthase"/>
</dbReference>
<dbReference type="InterPro" id="IPR005766">
    <property type="entry name" value="P5_carboxy_syn"/>
</dbReference>
<evidence type="ECO:0000256" key="13">
    <source>
        <dbReference type="ARBA" id="ARBA00023268"/>
    </source>
</evidence>
<dbReference type="Pfam" id="PF00696">
    <property type="entry name" value="AA_kinase"/>
    <property type="match status" value="1"/>
</dbReference>
<feature type="domain" description="Aldehyde dehydrogenase" evidence="17">
    <location>
        <begin position="358"/>
        <end position="655"/>
    </location>
</feature>
<keyword evidence="5 16" id="KW-0028">Amino-acid biosynthesis</keyword>
<keyword evidence="12 16" id="KW-0560">Oxidoreductase</keyword>
<dbReference type="PRINTS" id="PR00474">
    <property type="entry name" value="GLU5KINASE"/>
</dbReference>
<dbReference type="InterPro" id="IPR020593">
    <property type="entry name" value="G-glutamylP_reductase_CS"/>
</dbReference>
<keyword evidence="6 16" id="KW-0641">Proline biosynthesis</keyword>
<dbReference type="CDD" id="cd07079">
    <property type="entry name" value="ALDH_F18-19_ProA-GPR"/>
    <property type="match status" value="1"/>
</dbReference>
<dbReference type="PANTHER" id="PTHR11063:SF8">
    <property type="entry name" value="DELTA-1-PYRROLINE-5-CARBOXYLATE SYNTHASE"/>
    <property type="match status" value="1"/>
</dbReference>
<dbReference type="NCBIfam" id="TIGR01092">
    <property type="entry name" value="P5CS"/>
    <property type="match status" value="1"/>
</dbReference>
<dbReference type="NCBIfam" id="NF001221">
    <property type="entry name" value="PRK00197.1"/>
    <property type="match status" value="1"/>
</dbReference>
<comment type="similarity">
    <text evidence="3 16">In the C-terminal section; belongs to the gamma-glutamyl phosphate reductase family.</text>
</comment>
<dbReference type="Gene3D" id="3.40.309.10">
    <property type="entry name" value="Aldehyde Dehydrogenase, Chain A, domain 2"/>
    <property type="match status" value="1"/>
</dbReference>
<evidence type="ECO:0000259" key="18">
    <source>
        <dbReference type="Pfam" id="PF00696"/>
    </source>
</evidence>
<dbReference type="NCBIfam" id="TIGR00407">
    <property type="entry name" value="proA"/>
    <property type="match status" value="1"/>
</dbReference>
<comment type="catalytic activity">
    <reaction evidence="14 16">
        <text>L-glutamate 5-semialdehyde + phosphate + NADP(+) = L-glutamyl 5-phosphate + NADPH + H(+)</text>
        <dbReference type="Rhea" id="RHEA:19541"/>
        <dbReference type="ChEBI" id="CHEBI:15378"/>
        <dbReference type="ChEBI" id="CHEBI:43474"/>
        <dbReference type="ChEBI" id="CHEBI:57783"/>
        <dbReference type="ChEBI" id="CHEBI:58066"/>
        <dbReference type="ChEBI" id="CHEBI:58274"/>
        <dbReference type="ChEBI" id="CHEBI:58349"/>
        <dbReference type="EC" id="1.2.1.41"/>
    </reaction>
</comment>
<dbReference type="InterPro" id="IPR001048">
    <property type="entry name" value="Asp/Glu/Uridylate_kinase"/>
</dbReference>
<reference evidence="19 20" key="1">
    <citation type="submission" date="2024-01" db="EMBL/GenBank/DDBJ databases">
        <title>The genome of the rayed Mediterranean limpet Patella caerulea (Linnaeus, 1758).</title>
        <authorList>
            <person name="Anh-Thu Weber A."/>
            <person name="Halstead-Nussloch G."/>
        </authorList>
    </citation>
    <scope>NUCLEOTIDE SEQUENCE [LARGE SCALE GENOMIC DNA]</scope>
    <source>
        <strain evidence="19">AATW-2023a</strain>
        <tissue evidence="19">Whole specimen</tissue>
    </source>
</reference>
<evidence type="ECO:0000313" key="20">
    <source>
        <dbReference type="Proteomes" id="UP001347796"/>
    </source>
</evidence>
<dbReference type="AlphaFoldDB" id="A0AAN8PMA6"/>
<evidence type="ECO:0000256" key="15">
    <source>
        <dbReference type="ARBA" id="ARBA00049141"/>
    </source>
</evidence>
<keyword evidence="13" id="KW-0511">Multifunctional enzyme</keyword>
<dbReference type="SUPFAM" id="SSF53720">
    <property type="entry name" value="ALDH-like"/>
    <property type="match status" value="1"/>
</dbReference>
<proteinExistence type="inferred from homology"/>
<dbReference type="PROSITE" id="PS00902">
    <property type="entry name" value="GLUTAMATE_5_KINASE"/>
    <property type="match status" value="1"/>
</dbReference>
<evidence type="ECO:0000259" key="17">
    <source>
        <dbReference type="Pfam" id="PF00171"/>
    </source>
</evidence>
<dbReference type="PIRSF" id="PIRSF036429">
    <property type="entry name" value="P5C_syn"/>
    <property type="match status" value="1"/>
</dbReference>
<dbReference type="InterPro" id="IPR001057">
    <property type="entry name" value="Glu/AcGlu_kinase"/>
</dbReference>
<keyword evidence="11 16" id="KW-0521">NADP</keyword>
<evidence type="ECO:0000256" key="1">
    <source>
        <dbReference type="ARBA" id="ARBA00004985"/>
    </source>
</evidence>
<dbReference type="PROSITE" id="PS01223">
    <property type="entry name" value="PROA"/>
    <property type="match status" value="1"/>
</dbReference>
<comment type="caution">
    <text evidence="19">The sequence shown here is derived from an EMBL/GenBank/DDBJ whole genome shotgun (WGS) entry which is preliminary data.</text>
</comment>
<dbReference type="Pfam" id="PF00171">
    <property type="entry name" value="Aldedh"/>
    <property type="match status" value="1"/>
</dbReference>